<dbReference type="NCBIfam" id="TIGR00018">
    <property type="entry name" value="panC"/>
    <property type="match status" value="1"/>
</dbReference>
<evidence type="ECO:0000256" key="5">
    <source>
        <dbReference type="ARBA" id="ARBA00022655"/>
    </source>
</evidence>
<accession>A0A3B0W2X1</accession>
<dbReference type="InterPro" id="IPR042176">
    <property type="entry name" value="Pantoate_ligase_C"/>
</dbReference>
<evidence type="ECO:0000256" key="1">
    <source>
        <dbReference type="ARBA" id="ARBA00004990"/>
    </source>
</evidence>
<dbReference type="InterPro" id="IPR014729">
    <property type="entry name" value="Rossmann-like_a/b/a_fold"/>
</dbReference>
<keyword evidence="6" id="KW-0547">Nucleotide-binding</keyword>
<dbReference type="GO" id="GO:0005829">
    <property type="term" value="C:cytosol"/>
    <property type="evidence" value="ECO:0007669"/>
    <property type="project" value="TreeGrafter"/>
</dbReference>
<evidence type="ECO:0000256" key="9">
    <source>
        <dbReference type="ARBA" id="ARBA00048258"/>
    </source>
</evidence>
<evidence type="ECO:0000256" key="3">
    <source>
        <dbReference type="ARBA" id="ARBA00012219"/>
    </source>
</evidence>
<comment type="catalytic activity">
    <reaction evidence="9">
        <text>(R)-pantoate + beta-alanine + ATP = (R)-pantothenate + AMP + diphosphate + H(+)</text>
        <dbReference type="Rhea" id="RHEA:10912"/>
        <dbReference type="ChEBI" id="CHEBI:15378"/>
        <dbReference type="ChEBI" id="CHEBI:15980"/>
        <dbReference type="ChEBI" id="CHEBI:29032"/>
        <dbReference type="ChEBI" id="CHEBI:30616"/>
        <dbReference type="ChEBI" id="CHEBI:33019"/>
        <dbReference type="ChEBI" id="CHEBI:57966"/>
        <dbReference type="ChEBI" id="CHEBI:456215"/>
        <dbReference type="EC" id="6.3.2.1"/>
    </reaction>
</comment>
<evidence type="ECO:0000256" key="6">
    <source>
        <dbReference type="ARBA" id="ARBA00022741"/>
    </source>
</evidence>
<dbReference type="SUPFAM" id="SSF52374">
    <property type="entry name" value="Nucleotidylyl transferase"/>
    <property type="match status" value="1"/>
</dbReference>
<dbReference type="AlphaFoldDB" id="A0A3B0W2X1"/>
<dbReference type="CDD" id="cd00560">
    <property type="entry name" value="PanC"/>
    <property type="match status" value="1"/>
</dbReference>
<dbReference type="FunFam" id="3.40.50.620:FF:000013">
    <property type="entry name" value="Pantothenate synthetase"/>
    <property type="match status" value="1"/>
</dbReference>
<dbReference type="PANTHER" id="PTHR21299">
    <property type="entry name" value="CYTIDYLATE KINASE/PANTOATE-BETA-ALANINE LIGASE"/>
    <property type="match status" value="1"/>
</dbReference>
<dbReference type="Gene3D" id="3.40.50.620">
    <property type="entry name" value="HUPs"/>
    <property type="match status" value="1"/>
</dbReference>
<dbReference type="InterPro" id="IPR004821">
    <property type="entry name" value="Cyt_trans-like"/>
</dbReference>
<dbReference type="UniPathway" id="UPA00028">
    <property type="reaction ID" value="UER00005"/>
</dbReference>
<comment type="similarity">
    <text evidence="2">Belongs to the pantothenate synthetase family.</text>
</comment>
<sequence length="281" mass="31691">MKIKTWRSTGETIAFVPTMGNLHEGHLSLVEIAKQKSSRVVVSVYVNPLQFSPDEDFSSYPRTLDEDLKQLEILEVDLVFIPTDSMIYPAGEQQSTYVEVPALTHIIEGEFRPHFFRGVATVVLKLFNMVQPDVAIFGEKDFQQLLIIKQMVSDLNLPIEIIGGQTIRETDGLAKSSRNFYLSTAERSTGQVLQVSIMAFRDDVVRGVDIAQAEKNCVENLQNHDFIVDYVTLRETSQLGKISDQEQIKERRGQELVILLAAKIGKTRLIDSVIFMVESKA</sequence>
<dbReference type="Gene3D" id="3.30.1300.10">
    <property type="entry name" value="Pantoate-beta-alanine ligase, C-terminal domain"/>
    <property type="match status" value="1"/>
</dbReference>
<protein>
    <recommendedName>
        <fullName evidence="3">pantoate--beta-alanine ligase (AMP-forming)</fullName>
        <ecNumber evidence="3">6.3.2.1</ecNumber>
    </recommendedName>
    <alternativeName>
        <fullName evidence="8">Pantoate-activating enzyme</fullName>
    </alternativeName>
</protein>
<dbReference type="HAMAP" id="MF_00158">
    <property type="entry name" value="PanC"/>
    <property type="match status" value="1"/>
</dbReference>
<dbReference type="GO" id="GO:0015940">
    <property type="term" value="P:pantothenate biosynthetic process"/>
    <property type="evidence" value="ECO:0007669"/>
    <property type="project" value="UniProtKB-UniPathway"/>
</dbReference>
<dbReference type="EC" id="6.3.2.1" evidence="3"/>
<dbReference type="NCBIfam" id="TIGR00125">
    <property type="entry name" value="cyt_tran_rel"/>
    <property type="match status" value="1"/>
</dbReference>
<keyword evidence="5" id="KW-0566">Pantothenate biosynthesis</keyword>
<comment type="pathway">
    <text evidence="1">Cofactor biosynthesis; (R)-pantothenate biosynthesis; (R)-pantothenate from (R)-pantoate and beta-alanine: step 1/1.</text>
</comment>
<dbReference type="GO" id="GO:0005524">
    <property type="term" value="F:ATP binding"/>
    <property type="evidence" value="ECO:0007669"/>
    <property type="project" value="UniProtKB-KW"/>
</dbReference>
<gene>
    <name evidence="10" type="ORF">MNBD_GAMMA06-2194</name>
</gene>
<evidence type="ECO:0000256" key="8">
    <source>
        <dbReference type="ARBA" id="ARBA00032806"/>
    </source>
</evidence>
<evidence type="ECO:0000256" key="7">
    <source>
        <dbReference type="ARBA" id="ARBA00022840"/>
    </source>
</evidence>
<evidence type="ECO:0000256" key="4">
    <source>
        <dbReference type="ARBA" id="ARBA00022598"/>
    </source>
</evidence>
<keyword evidence="7" id="KW-0067">ATP-binding</keyword>
<reference evidence="10" key="1">
    <citation type="submission" date="2018-06" db="EMBL/GenBank/DDBJ databases">
        <authorList>
            <person name="Zhirakovskaya E."/>
        </authorList>
    </citation>
    <scope>NUCLEOTIDE SEQUENCE</scope>
</reference>
<evidence type="ECO:0000313" key="10">
    <source>
        <dbReference type="EMBL" id="VAW50185.1"/>
    </source>
</evidence>
<organism evidence="10">
    <name type="scientific">hydrothermal vent metagenome</name>
    <dbReference type="NCBI Taxonomy" id="652676"/>
    <lineage>
        <taxon>unclassified sequences</taxon>
        <taxon>metagenomes</taxon>
        <taxon>ecological metagenomes</taxon>
    </lineage>
</organism>
<dbReference type="GO" id="GO:0004592">
    <property type="term" value="F:pantoate-beta-alanine ligase activity"/>
    <property type="evidence" value="ECO:0007669"/>
    <property type="project" value="UniProtKB-EC"/>
</dbReference>
<dbReference type="PANTHER" id="PTHR21299:SF1">
    <property type="entry name" value="PANTOATE--BETA-ALANINE LIGASE"/>
    <property type="match status" value="1"/>
</dbReference>
<dbReference type="Pfam" id="PF02569">
    <property type="entry name" value="Pantoate_ligase"/>
    <property type="match status" value="1"/>
</dbReference>
<dbReference type="EMBL" id="UOFD01000008">
    <property type="protein sequence ID" value="VAW50185.1"/>
    <property type="molecule type" value="Genomic_DNA"/>
</dbReference>
<proteinExistence type="inferred from homology"/>
<dbReference type="InterPro" id="IPR003721">
    <property type="entry name" value="Pantoate_ligase"/>
</dbReference>
<name>A0A3B0W2X1_9ZZZZ</name>
<keyword evidence="4 10" id="KW-0436">Ligase</keyword>
<evidence type="ECO:0000256" key="2">
    <source>
        <dbReference type="ARBA" id="ARBA00009256"/>
    </source>
</evidence>